<dbReference type="Proteomes" id="UP000249260">
    <property type="component" value="Unassembled WGS sequence"/>
</dbReference>
<evidence type="ECO:0000259" key="4">
    <source>
        <dbReference type="PROSITE" id="PS51272"/>
    </source>
</evidence>
<feature type="domain" description="SLH" evidence="4">
    <location>
        <begin position="2120"/>
        <end position="2183"/>
    </location>
</feature>
<evidence type="ECO:0000259" key="3">
    <source>
        <dbReference type="PROSITE" id="PS51175"/>
    </source>
</evidence>
<dbReference type="PANTHER" id="PTHR43863:SF2">
    <property type="entry name" value="MALTASE-GLUCOAMYLASE"/>
    <property type="match status" value="1"/>
</dbReference>
<feature type="domain" description="SLH" evidence="4">
    <location>
        <begin position="2060"/>
        <end position="2119"/>
    </location>
</feature>
<reference evidence="5 6" key="1">
    <citation type="submission" date="2018-06" db="EMBL/GenBank/DDBJ databases">
        <title>Paenibacillus montanisoli sp. nov., isolated from mountain area soil.</title>
        <authorList>
            <person name="Wu M."/>
        </authorList>
    </citation>
    <scope>NUCLEOTIDE SEQUENCE [LARGE SCALE GENOMIC DNA]</scope>
    <source>
        <strain evidence="5 6">RA17</strain>
    </source>
</reference>
<dbReference type="Pfam" id="PF00395">
    <property type="entry name" value="SLH"/>
    <property type="match status" value="3"/>
</dbReference>
<feature type="domain" description="CBM6" evidence="3">
    <location>
        <begin position="1720"/>
        <end position="1844"/>
    </location>
</feature>
<gene>
    <name evidence="5" type="ORF">DL346_11505</name>
</gene>
<dbReference type="InterPro" id="IPR008979">
    <property type="entry name" value="Galactose-bd-like_sf"/>
</dbReference>
<name>A0A328U2N9_9BACL</name>
<feature type="domain" description="CBM6" evidence="3">
    <location>
        <begin position="1582"/>
        <end position="1706"/>
    </location>
</feature>
<comment type="caution">
    <text evidence="5">The sequence shown here is derived from an EMBL/GenBank/DDBJ whole genome shotgun (WGS) entry which is preliminary data.</text>
</comment>
<evidence type="ECO:0000313" key="5">
    <source>
        <dbReference type="EMBL" id="RAP76043.1"/>
    </source>
</evidence>
<feature type="domain" description="SLH" evidence="4">
    <location>
        <begin position="2186"/>
        <end position="2242"/>
    </location>
</feature>
<dbReference type="InterPro" id="IPR051816">
    <property type="entry name" value="Glycosyl_Hydrolase_31"/>
</dbReference>
<dbReference type="InterPro" id="IPR012334">
    <property type="entry name" value="Pectin_lyas_fold"/>
</dbReference>
<organism evidence="5 6">
    <name type="scientific">Paenibacillus montanisoli</name>
    <dbReference type="NCBI Taxonomy" id="2081970"/>
    <lineage>
        <taxon>Bacteria</taxon>
        <taxon>Bacillati</taxon>
        <taxon>Bacillota</taxon>
        <taxon>Bacilli</taxon>
        <taxon>Bacillales</taxon>
        <taxon>Paenibacillaceae</taxon>
        <taxon>Paenibacillus</taxon>
    </lineage>
</organism>
<dbReference type="CDD" id="cd04083">
    <property type="entry name" value="CBM35_Lmo2446-like"/>
    <property type="match status" value="4"/>
</dbReference>
<dbReference type="InterPro" id="IPR001119">
    <property type="entry name" value="SLH_dom"/>
</dbReference>
<evidence type="ECO:0000313" key="6">
    <source>
        <dbReference type="Proteomes" id="UP000249260"/>
    </source>
</evidence>
<dbReference type="InterPro" id="IPR006584">
    <property type="entry name" value="Cellulose-bd_IV"/>
</dbReference>
<dbReference type="Pfam" id="PF16990">
    <property type="entry name" value="CBM_35"/>
    <property type="match status" value="3"/>
</dbReference>
<dbReference type="Gene3D" id="2.160.20.10">
    <property type="entry name" value="Single-stranded right-handed beta-helix, Pectin lyase-like"/>
    <property type="match status" value="2"/>
</dbReference>
<evidence type="ECO:0000256" key="2">
    <source>
        <dbReference type="SAM" id="MobiDB-lite"/>
    </source>
</evidence>
<feature type="domain" description="CBM6" evidence="3">
    <location>
        <begin position="1146"/>
        <end position="1271"/>
    </location>
</feature>
<dbReference type="InterPro" id="IPR011050">
    <property type="entry name" value="Pectin_lyase_fold/virulence"/>
</dbReference>
<feature type="compositionally biased region" description="Low complexity" evidence="2">
    <location>
        <begin position="726"/>
        <end position="739"/>
    </location>
</feature>
<keyword evidence="6" id="KW-1185">Reference proteome</keyword>
<dbReference type="EMBL" id="QLUW01000002">
    <property type="protein sequence ID" value="RAP76043.1"/>
    <property type="molecule type" value="Genomic_DNA"/>
</dbReference>
<accession>A0A328U2N9</accession>
<protein>
    <recommendedName>
        <fullName evidence="7">CBM6 domain-containing protein</fullName>
    </recommendedName>
</protein>
<evidence type="ECO:0008006" key="7">
    <source>
        <dbReference type="Google" id="ProtNLM"/>
    </source>
</evidence>
<dbReference type="PROSITE" id="PS51175">
    <property type="entry name" value="CBM6"/>
    <property type="match status" value="4"/>
</dbReference>
<evidence type="ECO:0000256" key="1">
    <source>
        <dbReference type="ARBA" id="ARBA00022729"/>
    </source>
</evidence>
<dbReference type="InterPro" id="IPR005084">
    <property type="entry name" value="CBM6"/>
</dbReference>
<dbReference type="Gene3D" id="2.60.120.260">
    <property type="entry name" value="Galactose-binding domain-like"/>
    <property type="match status" value="8"/>
</dbReference>
<feature type="compositionally biased region" description="Pro residues" evidence="2">
    <location>
        <begin position="1276"/>
        <end position="1290"/>
    </location>
</feature>
<dbReference type="PANTHER" id="PTHR43863">
    <property type="entry name" value="HYDROLASE, PUTATIVE (AFU_ORTHOLOGUE AFUA_1G03140)-RELATED"/>
    <property type="match status" value="1"/>
</dbReference>
<dbReference type="Pfam" id="PF03422">
    <property type="entry name" value="CBM_6"/>
    <property type="match status" value="1"/>
</dbReference>
<keyword evidence="1" id="KW-0732">Signal</keyword>
<dbReference type="SUPFAM" id="SSF49785">
    <property type="entry name" value="Galactose-binding domain-like"/>
    <property type="match status" value="5"/>
</dbReference>
<dbReference type="SUPFAM" id="SSF51126">
    <property type="entry name" value="Pectin lyase-like"/>
    <property type="match status" value="1"/>
</dbReference>
<dbReference type="GO" id="GO:0030246">
    <property type="term" value="F:carbohydrate binding"/>
    <property type="evidence" value="ECO:0007669"/>
    <property type="project" value="InterPro"/>
</dbReference>
<feature type="region of interest" description="Disordered" evidence="2">
    <location>
        <begin position="719"/>
        <end position="739"/>
    </location>
</feature>
<dbReference type="SMART" id="SM00606">
    <property type="entry name" value="CBD_IV"/>
    <property type="match status" value="3"/>
</dbReference>
<feature type="domain" description="CBM6" evidence="3">
    <location>
        <begin position="1444"/>
        <end position="1568"/>
    </location>
</feature>
<dbReference type="PROSITE" id="PS51272">
    <property type="entry name" value="SLH"/>
    <property type="match status" value="3"/>
</dbReference>
<feature type="region of interest" description="Disordered" evidence="2">
    <location>
        <begin position="1272"/>
        <end position="1297"/>
    </location>
</feature>
<proteinExistence type="predicted"/>
<sequence>MERADSIGCPFFFDALELKVNFTNYVESPFPRRTGIFSFAMMRKFVRKTFPYSVTYVPYFYYKRKKHKTNITLASDYNSGGKVMHCNVLPQGPARKLVVFVMMAALLLSLLPQPRAYADGNVYYVGGAGASDANPGSESEPFATIQQAANVATAGDTVKIREGVYRETVVPANSGSVGSPIVFQPDGDAVVTVSGTDAAEGGWTVYSGNIYKKAIELPVTGYRDYITGNETLIANQVFVDSKMMIEARWPNVTDSDDLLNRADYRDGKAGTWTAAGATQKLSDAAIPAIDGGWAGGTLWANGWFISQTRSITADTGTQLTLAGNPIDSDFRDYYYLTGKLGALDTAKEWFYDGTDLYLWMPNGESPSDVEVKMRNYAFDLSGKSYITVQGIDVFASTITTDEDSSNITLDGLRAKYINHSVTTPGSDLNYTHNEDTGIRLIGPDSIIKNSIIEYSSEEGIVLGEGNIAENNVVHDVSYGGNYASGISPVPDTSGQKILHNSIYRTGRSSINLPPAKNVEIGYNDLYDFGLINTDTGAIYSARNSDLDGTRIHHNWIHDPKADLDGDGLVAGIYYDQGAGPTQVDHNVLWGNDDVDLYVQHESTSEQVHHIYNNTFVTNATASFLNFTTTPKDFLNNNIYRDQVIGNTTSSTDLTPSRNPKFVNEGDGGLRFRLQESSPAVDAAAEIAGVTDGYIGDKPDIGAYEFGGEDWIAGYIGPDWSPDYENPDASTPDTDDASGAATAGKITINDADIGEGQNQFNFVGNWGVSPEPGSYQDNEHFSGETDAYYEVKFTGTQVKVYAQKNHSFGIAAISVDGGPEKLVDGYSPTKIHNTLLYSSETLPLGEHVLKVRVTGTSNVNADGTYHVADRVVITTGTLEINDAETGSGANQFEFAGTWGVSPETGAFMDNEHYSDQTDAYYQVRFVGTQAKLFAQTYKSLGIVAVSVDGGEETLVDCYSPTKVHNTLLYASEKLEYGGHVLKVRITGQKNEAAEHNWHSADRVQIVTGFVPYSSAVTINDMDTGTELNQFDFHGTWGNSPEPGSFMDNEHFSNETGAYYQIRFTGTQARVFAQKYLSQGIVGISVDGGEETLVDTYSPVKIHNTLVYTSPVLENGEHVVKVRVTGTKNAASNNTYHSADRVVITTLPVYEAEEASVSNGAGIQSEQTGYTGSGYLGGFGGENASSAFTVNPGTAGDKKLTLRYANGNETAAGLSLYVNGEKAKQLTLPGTTGWNVWDEWTETIALNAGDNEIAFKVDPEDAGNVLLDSINVPYEEPGVPPPASNEPDPGTPPSNQFKLAGTPFGTDGTWGPPGDTYDKVFDGDTSSFFDSTTATGAYAGLDLGSGNAKKITSIKFYPRESEIGRMNGGKFQGSNTSSDSGFTDLYTVTSTPASGWNEVTISDNTPYRYLRYIGGTDSYGNVSEVEFYSDSVLPPAPNTQDPAPGTVYEAEDGTLDGGTSVNTDHAGYSGTGFVDHFSDQGASVTFTVNAAMAGERDVTLRYANGNPASSLTIYVNGTKFRQTLLPGLADWDAWGFITDSLHLKAGENTITYKYDSGDAAHVNLDYVSVARAPEPNTQDPAPGTKYEAEEAALDGGTSVNTDHAGYSGTGFVDHFSDQGASVTFTVNAAMAGERDVTLRYANGNPASSLSIYVNGKKFRQTPLPGLADWDAWGFITESLHLAAGENTITYKYDSGDGAHVNLDYISVARAPEPNTQDPAPGTKYEAEEAALDGGTSVNTDHAGYSGTGFVDHFSDQGASVAFKVNAATAGAKDVTLRYANGNPASSLTIYVNGTKIKQTPLPGLADWDAWGFITESLHLAAGENTIAYKYDSGDGAHVNLDYISVAFDPAAPTPVPTPTPTPTPSGTISVPATVDGNGKAVANIGSSALNAAIDGSDDKTVHIEVTGTKSAKAVTVNIPADSLKRALDQEIDLISIDTGLASVTVDTGLLDKDGVSGELRLTIAVVDPATLSKDARQTIGNQPVYDFGLSVGGQTIDKFGGNDVSVSVPYTLKPGEKPNKIIIYHISNEGKLEIVKNAKYDEKTGTVTFRPKHFSLYAVVPGTSSFVDVGKGSWSIESIEALAARGIVQGLGEGKFLPSRSVTRAEFAVMLANAFEWTLTGDKASFSDVSEGSWYEGAVAASQRLGIVQGYPDGTFDPDGSITRQEMAVMLYRAASALGVELKSAGSFQPFADQSRISAFAKDAVEIVHQSGVMGGFGNGNFLPQAFTTREQAAAVLWKILQKN</sequence>
<dbReference type="OrthoDB" id="9765222at2"/>